<reference evidence="5 6" key="1">
    <citation type="journal article" date="2014" name="Nat. Genet.">
        <title>Genome sequence of the hot pepper provides insights into the evolution of pungency in Capsicum species.</title>
        <authorList>
            <person name="Kim S."/>
            <person name="Park M."/>
            <person name="Yeom S.I."/>
            <person name="Kim Y.M."/>
            <person name="Lee J.M."/>
            <person name="Lee H.A."/>
            <person name="Seo E."/>
            <person name="Choi J."/>
            <person name="Cheong K."/>
            <person name="Kim K.T."/>
            <person name="Jung K."/>
            <person name="Lee G.W."/>
            <person name="Oh S.K."/>
            <person name="Bae C."/>
            <person name="Kim S.B."/>
            <person name="Lee H.Y."/>
            <person name="Kim S.Y."/>
            <person name="Kim M.S."/>
            <person name="Kang B.C."/>
            <person name="Jo Y.D."/>
            <person name="Yang H.B."/>
            <person name="Jeong H.J."/>
            <person name="Kang W.H."/>
            <person name="Kwon J.K."/>
            <person name="Shin C."/>
            <person name="Lim J.Y."/>
            <person name="Park J.H."/>
            <person name="Huh J.H."/>
            <person name="Kim J.S."/>
            <person name="Kim B.D."/>
            <person name="Cohen O."/>
            <person name="Paran I."/>
            <person name="Suh M.C."/>
            <person name="Lee S.B."/>
            <person name="Kim Y.K."/>
            <person name="Shin Y."/>
            <person name="Noh S.J."/>
            <person name="Park J."/>
            <person name="Seo Y.S."/>
            <person name="Kwon S.Y."/>
            <person name="Kim H.A."/>
            <person name="Park J.M."/>
            <person name="Kim H.J."/>
            <person name="Choi S.B."/>
            <person name="Bosland P.W."/>
            <person name="Reeves G."/>
            <person name="Jo S.H."/>
            <person name="Lee B.W."/>
            <person name="Cho H.T."/>
            <person name="Choi H.S."/>
            <person name="Lee M.S."/>
            <person name="Yu Y."/>
            <person name="Do Choi Y."/>
            <person name="Park B.S."/>
            <person name="van Deynze A."/>
            <person name="Ashrafi H."/>
            <person name="Hill T."/>
            <person name="Kim W.T."/>
            <person name="Pai H.S."/>
            <person name="Ahn H.K."/>
            <person name="Yeam I."/>
            <person name="Giovannoni J.J."/>
            <person name="Rose J.K."/>
            <person name="Sorensen I."/>
            <person name="Lee S.J."/>
            <person name="Kim R.W."/>
            <person name="Choi I.Y."/>
            <person name="Choi B.S."/>
            <person name="Lim J.S."/>
            <person name="Lee Y.H."/>
            <person name="Choi D."/>
        </authorList>
    </citation>
    <scope>NUCLEOTIDE SEQUENCE [LARGE SCALE GENOMIC DNA]</scope>
    <source>
        <strain evidence="6">cv. CM334</strain>
    </source>
</reference>
<keyword evidence="1" id="KW-0812">Transmembrane</keyword>
<dbReference type="EMBL" id="AYRZ02000009">
    <property type="protein sequence ID" value="PHT72590.1"/>
    <property type="molecule type" value="Genomic_DNA"/>
</dbReference>
<dbReference type="PANTHER" id="PTHR45631">
    <property type="entry name" value="OS07G0107800 PROTEIN-RELATED"/>
    <property type="match status" value="1"/>
</dbReference>
<dbReference type="InterPro" id="IPR011009">
    <property type="entry name" value="Kinase-like_dom_sf"/>
</dbReference>
<dbReference type="STRING" id="4072.A0A2G2YS68"/>
<gene>
    <name evidence="5" type="ORF">T459_23375</name>
</gene>
<evidence type="ECO:0000256" key="1">
    <source>
        <dbReference type="ARBA" id="ARBA00022692"/>
    </source>
</evidence>
<dbReference type="GO" id="GO:0005524">
    <property type="term" value="F:ATP binding"/>
    <property type="evidence" value="ECO:0007669"/>
    <property type="project" value="InterPro"/>
</dbReference>
<comment type="caution">
    <text evidence="5">The sequence shown here is derived from an EMBL/GenBank/DDBJ whole genome shotgun (WGS) entry which is preliminary data.</text>
</comment>
<dbReference type="Gene3D" id="3.80.10.10">
    <property type="entry name" value="Ribonuclease Inhibitor"/>
    <property type="match status" value="1"/>
</dbReference>
<dbReference type="InterPro" id="IPR032675">
    <property type="entry name" value="LRR_dom_sf"/>
</dbReference>
<evidence type="ECO:0000313" key="6">
    <source>
        <dbReference type="Proteomes" id="UP000222542"/>
    </source>
</evidence>
<dbReference type="Pfam" id="PF00069">
    <property type="entry name" value="Pkinase"/>
    <property type="match status" value="1"/>
</dbReference>
<dbReference type="SUPFAM" id="SSF52058">
    <property type="entry name" value="L domain-like"/>
    <property type="match status" value="1"/>
</dbReference>
<keyword evidence="3" id="KW-0472">Membrane</keyword>
<dbReference type="PROSITE" id="PS50011">
    <property type="entry name" value="PROTEIN_KINASE_DOM"/>
    <property type="match status" value="1"/>
</dbReference>
<dbReference type="InterPro" id="IPR008271">
    <property type="entry name" value="Ser/Thr_kinase_AS"/>
</dbReference>
<dbReference type="Gene3D" id="2.60.120.430">
    <property type="entry name" value="Galactose-binding lectin"/>
    <property type="match status" value="1"/>
</dbReference>
<dbReference type="InterPro" id="IPR000719">
    <property type="entry name" value="Prot_kinase_dom"/>
</dbReference>
<dbReference type="SUPFAM" id="SSF56112">
    <property type="entry name" value="Protein kinase-like (PK-like)"/>
    <property type="match status" value="1"/>
</dbReference>
<dbReference type="Proteomes" id="UP000222542">
    <property type="component" value="Unassembled WGS sequence"/>
</dbReference>
<evidence type="ECO:0000256" key="3">
    <source>
        <dbReference type="ARBA" id="ARBA00023136"/>
    </source>
</evidence>
<dbReference type="PROSITE" id="PS00108">
    <property type="entry name" value="PROTEIN_KINASE_ST"/>
    <property type="match status" value="1"/>
</dbReference>
<dbReference type="Gene3D" id="1.10.510.10">
    <property type="entry name" value="Transferase(Phosphotransferase) domain 1"/>
    <property type="match status" value="1"/>
</dbReference>
<accession>A0A2G2YS68</accession>
<reference evidence="5 6" key="2">
    <citation type="journal article" date="2017" name="Genome Biol.">
        <title>New reference genome sequences of hot pepper reveal the massive evolution of plant disease-resistance genes by retroduplication.</title>
        <authorList>
            <person name="Kim S."/>
            <person name="Park J."/>
            <person name="Yeom S.I."/>
            <person name="Kim Y.M."/>
            <person name="Seo E."/>
            <person name="Kim K.T."/>
            <person name="Kim M.S."/>
            <person name="Lee J.M."/>
            <person name="Cheong K."/>
            <person name="Shin H.S."/>
            <person name="Kim S.B."/>
            <person name="Han K."/>
            <person name="Lee J."/>
            <person name="Park M."/>
            <person name="Lee H.A."/>
            <person name="Lee H.Y."/>
            <person name="Lee Y."/>
            <person name="Oh S."/>
            <person name="Lee J.H."/>
            <person name="Choi E."/>
            <person name="Choi E."/>
            <person name="Lee S.E."/>
            <person name="Jeon J."/>
            <person name="Kim H."/>
            <person name="Choi G."/>
            <person name="Song H."/>
            <person name="Lee J."/>
            <person name="Lee S.C."/>
            <person name="Kwon J.K."/>
            <person name="Lee H.Y."/>
            <person name="Koo N."/>
            <person name="Hong Y."/>
            <person name="Kim R.W."/>
            <person name="Kang W.H."/>
            <person name="Huh J.H."/>
            <person name="Kang B.C."/>
            <person name="Yang T.J."/>
            <person name="Lee Y.H."/>
            <person name="Bennetzen J.L."/>
            <person name="Choi D."/>
        </authorList>
    </citation>
    <scope>NUCLEOTIDE SEQUENCE [LARGE SCALE GENOMIC DNA]</scope>
    <source>
        <strain evidence="6">cv. CM334</strain>
    </source>
</reference>
<dbReference type="SMART" id="SM00220">
    <property type="entry name" value="S_TKc"/>
    <property type="match status" value="1"/>
</dbReference>
<keyword evidence="6" id="KW-1185">Reference proteome</keyword>
<dbReference type="AlphaFoldDB" id="A0A2G2YS68"/>
<proteinExistence type="predicted"/>
<dbReference type="Gramene" id="PHT72590">
    <property type="protein sequence ID" value="PHT72590"/>
    <property type="gene ID" value="T459_23375"/>
</dbReference>
<evidence type="ECO:0000313" key="5">
    <source>
        <dbReference type="EMBL" id="PHT72590.1"/>
    </source>
</evidence>
<evidence type="ECO:0000259" key="4">
    <source>
        <dbReference type="PROSITE" id="PS50011"/>
    </source>
</evidence>
<feature type="domain" description="Protein kinase" evidence="4">
    <location>
        <begin position="66"/>
        <end position="345"/>
    </location>
</feature>
<evidence type="ECO:0000256" key="2">
    <source>
        <dbReference type="ARBA" id="ARBA00022989"/>
    </source>
</evidence>
<organism evidence="5 6">
    <name type="scientific">Capsicum annuum</name>
    <name type="common">Capsicum pepper</name>
    <dbReference type="NCBI Taxonomy" id="4072"/>
    <lineage>
        <taxon>Eukaryota</taxon>
        <taxon>Viridiplantae</taxon>
        <taxon>Streptophyta</taxon>
        <taxon>Embryophyta</taxon>
        <taxon>Tracheophyta</taxon>
        <taxon>Spermatophyta</taxon>
        <taxon>Magnoliopsida</taxon>
        <taxon>eudicotyledons</taxon>
        <taxon>Gunneridae</taxon>
        <taxon>Pentapetalae</taxon>
        <taxon>asterids</taxon>
        <taxon>lamiids</taxon>
        <taxon>Solanales</taxon>
        <taxon>Solanaceae</taxon>
        <taxon>Solanoideae</taxon>
        <taxon>Capsiceae</taxon>
        <taxon>Capsicum</taxon>
    </lineage>
</organism>
<dbReference type="GO" id="GO:0004672">
    <property type="term" value="F:protein kinase activity"/>
    <property type="evidence" value="ECO:0007669"/>
    <property type="project" value="InterPro"/>
</dbReference>
<protein>
    <submittedName>
        <fullName evidence="5">LRR receptor-like serine/threonine-protein kinase</fullName>
    </submittedName>
</protein>
<name>A0A2G2YS68_CAPAN</name>
<sequence length="345" mass="39055">MTYNFPIDHQGDYHIVLYFAGILPVFPSFDVMINGDIVRSNYTVNRWEVRSLFFTMKGIEILNITLKTVHYYPYINALEVYEILDIPLETSSTTVSALQVIRQSTGLYLDWEDDPCSPKSWEHRMELFDVNLRSISSTFGDLVYLKSLDLHNNSLAGETQNISSLQHLKMLNLSFNQLAAFGSELEDLINLQVLLVSLLAFRREQYLIALENLRTSTYCLDYLHNGSEPKIIHRDVKSSNILLDADMNAKVSDFGLSKRVTQSDATHVSTVVKGTAGYLDPEYYSTQQLTEKSDIYSFGVVLIELICGRGSRSHSGSPDSFNLILKIKGFDSCVGVALKVFHFTL</sequence>
<dbReference type="PANTHER" id="PTHR45631:SF21">
    <property type="entry name" value="PROTEIN KINASE DOMAIN-CONTAINING PROTEIN"/>
    <property type="match status" value="1"/>
</dbReference>
<keyword evidence="2" id="KW-1133">Transmembrane helix</keyword>